<feature type="compositionally biased region" description="Basic residues" evidence="1">
    <location>
        <begin position="99"/>
        <end position="108"/>
    </location>
</feature>
<evidence type="ECO:0000313" key="2">
    <source>
        <dbReference type="EMBL" id="KAI9250962.1"/>
    </source>
</evidence>
<protein>
    <submittedName>
        <fullName evidence="2">Uncharacterized protein</fullName>
    </submittedName>
</protein>
<name>A0AAD5K1K9_9FUNG</name>
<feature type="compositionally biased region" description="Low complexity" evidence="1">
    <location>
        <begin position="109"/>
        <end position="119"/>
    </location>
</feature>
<proteinExistence type="predicted"/>
<evidence type="ECO:0000313" key="3">
    <source>
        <dbReference type="Proteomes" id="UP001209540"/>
    </source>
</evidence>
<reference evidence="2" key="2">
    <citation type="submission" date="2023-02" db="EMBL/GenBank/DDBJ databases">
        <authorList>
            <consortium name="DOE Joint Genome Institute"/>
            <person name="Mondo S.J."/>
            <person name="Chang Y."/>
            <person name="Wang Y."/>
            <person name="Ahrendt S."/>
            <person name="Andreopoulos W."/>
            <person name="Barry K."/>
            <person name="Beard J."/>
            <person name="Benny G.L."/>
            <person name="Blankenship S."/>
            <person name="Bonito G."/>
            <person name="Cuomo C."/>
            <person name="Desiro A."/>
            <person name="Gervers K.A."/>
            <person name="Hundley H."/>
            <person name="Kuo A."/>
            <person name="LaButti K."/>
            <person name="Lang B.F."/>
            <person name="Lipzen A."/>
            <person name="O'Donnell K."/>
            <person name="Pangilinan J."/>
            <person name="Reynolds N."/>
            <person name="Sandor L."/>
            <person name="Smith M.W."/>
            <person name="Tsang A."/>
            <person name="Grigoriev I.V."/>
            <person name="Stajich J.E."/>
            <person name="Spatafora J.W."/>
        </authorList>
    </citation>
    <scope>NUCLEOTIDE SEQUENCE</scope>
    <source>
        <strain evidence="2">RSA 2281</strain>
    </source>
</reference>
<dbReference type="AlphaFoldDB" id="A0AAD5K1K9"/>
<reference evidence="2" key="1">
    <citation type="journal article" date="2022" name="IScience">
        <title>Evolution of zygomycete secretomes and the origins of terrestrial fungal ecologies.</title>
        <authorList>
            <person name="Chang Y."/>
            <person name="Wang Y."/>
            <person name="Mondo S."/>
            <person name="Ahrendt S."/>
            <person name="Andreopoulos W."/>
            <person name="Barry K."/>
            <person name="Beard J."/>
            <person name="Benny G.L."/>
            <person name="Blankenship S."/>
            <person name="Bonito G."/>
            <person name="Cuomo C."/>
            <person name="Desiro A."/>
            <person name="Gervers K.A."/>
            <person name="Hundley H."/>
            <person name="Kuo A."/>
            <person name="LaButti K."/>
            <person name="Lang B.F."/>
            <person name="Lipzen A."/>
            <person name="O'Donnell K."/>
            <person name="Pangilinan J."/>
            <person name="Reynolds N."/>
            <person name="Sandor L."/>
            <person name="Smith M.E."/>
            <person name="Tsang A."/>
            <person name="Grigoriev I.V."/>
            <person name="Stajich J.E."/>
            <person name="Spatafora J.W."/>
        </authorList>
    </citation>
    <scope>NUCLEOTIDE SEQUENCE</scope>
    <source>
        <strain evidence="2">RSA 2281</strain>
    </source>
</reference>
<accession>A0AAD5K1K9</accession>
<organism evidence="2 3">
    <name type="scientific">Phascolomyces articulosus</name>
    <dbReference type="NCBI Taxonomy" id="60185"/>
    <lineage>
        <taxon>Eukaryota</taxon>
        <taxon>Fungi</taxon>
        <taxon>Fungi incertae sedis</taxon>
        <taxon>Mucoromycota</taxon>
        <taxon>Mucoromycotina</taxon>
        <taxon>Mucoromycetes</taxon>
        <taxon>Mucorales</taxon>
        <taxon>Lichtheimiaceae</taxon>
        <taxon>Phascolomyces</taxon>
    </lineage>
</organism>
<gene>
    <name evidence="2" type="ORF">BDA99DRAFT_541604</name>
</gene>
<keyword evidence="3" id="KW-1185">Reference proteome</keyword>
<sequence length="294" mass="33786">MAPARGFIVTSRQSEQHQPTTIQNQLMCLVSKMDRLEEMINTSSKTQRETFEMLQRVQRTLGIPSTTISGDDNNNASELPCSIKQMEKVAHHQPQSQNYHHRTLRRRTSSTTSSNTNSSEIEARNPIKLSLPAFPPSGFVNQPRINGNGKRISNPRYIHYINALECLVSSTSISSGSDEDGNGINAKYEKNIKRHQDVEDVWAFLRETVEEGIYMMKSNIPKEKQGLSWGRQDKDQCDEILAYVIHQATHHVPSIPLGCCERNWMARCLMIKRWDNLAEIERRKRRTGRIRHCR</sequence>
<evidence type="ECO:0000256" key="1">
    <source>
        <dbReference type="SAM" id="MobiDB-lite"/>
    </source>
</evidence>
<feature type="region of interest" description="Disordered" evidence="1">
    <location>
        <begin position="87"/>
        <end position="124"/>
    </location>
</feature>
<dbReference type="Proteomes" id="UP001209540">
    <property type="component" value="Unassembled WGS sequence"/>
</dbReference>
<comment type="caution">
    <text evidence="2">The sequence shown here is derived from an EMBL/GenBank/DDBJ whole genome shotgun (WGS) entry which is preliminary data.</text>
</comment>
<dbReference type="EMBL" id="JAIXMP010000031">
    <property type="protein sequence ID" value="KAI9250962.1"/>
    <property type="molecule type" value="Genomic_DNA"/>
</dbReference>